<protein>
    <submittedName>
        <fullName evidence="1">Uncharacterized protein</fullName>
    </submittedName>
</protein>
<sequence>MWSNTAQFPPARWLIEEGATNADAFKRWTRNHQVRTNVWYSAYPTVTLQNVTNNHLIREGLNGDMSVADTLKWLSLL</sequence>
<name>A0A2L0EM79_SORCE</name>
<dbReference type="RefSeq" id="WP_104978206.1">
    <property type="nucleotide sequence ID" value="NZ_CP012673.1"/>
</dbReference>
<dbReference type="EMBL" id="CP012673">
    <property type="protein sequence ID" value="AUX40398.1"/>
    <property type="molecule type" value="Genomic_DNA"/>
</dbReference>
<accession>A0A2L0EM79</accession>
<gene>
    <name evidence="1" type="ORF">SOCE26_017990</name>
</gene>
<dbReference type="OrthoDB" id="5489508at2"/>
<organism evidence="1 2">
    <name type="scientific">Sorangium cellulosum</name>
    <name type="common">Polyangium cellulosum</name>
    <dbReference type="NCBI Taxonomy" id="56"/>
    <lineage>
        <taxon>Bacteria</taxon>
        <taxon>Pseudomonadati</taxon>
        <taxon>Myxococcota</taxon>
        <taxon>Polyangia</taxon>
        <taxon>Polyangiales</taxon>
        <taxon>Polyangiaceae</taxon>
        <taxon>Sorangium</taxon>
    </lineage>
</organism>
<reference evidence="1 2" key="1">
    <citation type="submission" date="2015-09" db="EMBL/GenBank/DDBJ databases">
        <title>Sorangium comparison.</title>
        <authorList>
            <person name="Zaburannyi N."/>
            <person name="Bunk B."/>
            <person name="Overmann J."/>
            <person name="Mueller R."/>
        </authorList>
    </citation>
    <scope>NUCLEOTIDE SEQUENCE [LARGE SCALE GENOMIC DNA]</scope>
    <source>
        <strain evidence="1 2">So ce26</strain>
    </source>
</reference>
<evidence type="ECO:0000313" key="1">
    <source>
        <dbReference type="EMBL" id="AUX40398.1"/>
    </source>
</evidence>
<evidence type="ECO:0000313" key="2">
    <source>
        <dbReference type="Proteomes" id="UP000238348"/>
    </source>
</evidence>
<dbReference type="Proteomes" id="UP000238348">
    <property type="component" value="Chromosome"/>
</dbReference>
<proteinExistence type="predicted"/>
<dbReference type="AlphaFoldDB" id="A0A2L0EM79"/>